<gene>
    <name evidence="1" type="ORF">ACFP3U_19265</name>
</gene>
<protein>
    <submittedName>
        <fullName evidence="1">DUF1963 domain-containing protein</fullName>
    </submittedName>
</protein>
<evidence type="ECO:0000313" key="1">
    <source>
        <dbReference type="EMBL" id="MFC5665112.1"/>
    </source>
</evidence>
<name>A0ABW0X3H1_9ACTN</name>
<comment type="caution">
    <text evidence="1">The sequence shown here is derived from an EMBL/GenBank/DDBJ whole genome shotgun (WGS) entry which is preliminary data.</text>
</comment>
<dbReference type="Pfam" id="PF09234">
    <property type="entry name" value="DUF1963"/>
    <property type="match status" value="1"/>
</dbReference>
<accession>A0ABW0X3H1</accession>
<sequence>MAELVTTETLVTAPAEGAPPIPGDVAELIRARAGEQLAPLVHRLFRPSLVLDPVPGEPPAASGPDGAVVGRLGGLPALPTGTDWPEFAGRPMQLLAQLDCAALAAAFRSTGPDAGGWPLPADGLLLFFHDEWLSDFSGRGCRVLHIPAGAPPRPAPAADGVTPAVPAVPVRATWAVSAPSYQDRELERLFPDDFLVALDLAQDLAEGLPRPAVRLLGWCDTDTGRPEGHRPLLQIESGVLAAEWGECVNVSFWISDEDLAAGRFDRVRHGFEVA</sequence>
<reference evidence="2" key="1">
    <citation type="journal article" date="2019" name="Int. J. Syst. Evol. Microbiol.">
        <title>The Global Catalogue of Microorganisms (GCM) 10K type strain sequencing project: providing services to taxonomists for standard genome sequencing and annotation.</title>
        <authorList>
            <consortium name="The Broad Institute Genomics Platform"/>
            <consortium name="The Broad Institute Genome Sequencing Center for Infectious Disease"/>
            <person name="Wu L."/>
            <person name="Ma J."/>
        </authorList>
    </citation>
    <scope>NUCLEOTIDE SEQUENCE [LARGE SCALE GENOMIC DNA]</scope>
    <source>
        <strain evidence="2">CGMCC 4.1437</strain>
    </source>
</reference>
<dbReference type="InterPro" id="IPR035948">
    <property type="entry name" value="YwqG-like_sf"/>
</dbReference>
<dbReference type="EMBL" id="JBHSOF010000024">
    <property type="protein sequence ID" value="MFC5665112.1"/>
    <property type="molecule type" value="Genomic_DNA"/>
</dbReference>
<dbReference type="Gene3D" id="2.30.320.10">
    <property type="entry name" value="YwqG-like"/>
    <property type="match status" value="1"/>
</dbReference>
<dbReference type="SUPFAM" id="SSF103032">
    <property type="entry name" value="Hypothetical protein YwqG"/>
    <property type="match status" value="1"/>
</dbReference>
<keyword evidence="2" id="KW-1185">Reference proteome</keyword>
<dbReference type="Proteomes" id="UP001595975">
    <property type="component" value="Unassembled WGS sequence"/>
</dbReference>
<dbReference type="InterPro" id="IPR015315">
    <property type="entry name" value="DUF1963"/>
</dbReference>
<organism evidence="1 2">
    <name type="scientific">Kitasatospora misakiensis</name>
    <dbReference type="NCBI Taxonomy" id="67330"/>
    <lineage>
        <taxon>Bacteria</taxon>
        <taxon>Bacillati</taxon>
        <taxon>Actinomycetota</taxon>
        <taxon>Actinomycetes</taxon>
        <taxon>Kitasatosporales</taxon>
        <taxon>Streptomycetaceae</taxon>
        <taxon>Kitasatospora</taxon>
    </lineage>
</organism>
<dbReference type="RefSeq" id="WP_380226799.1">
    <property type="nucleotide sequence ID" value="NZ_JBHSOF010000024.1"/>
</dbReference>
<proteinExistence type="predicted"/>
<evidence type="ECO:0000313" key="2">
    <source>
        <dbReference type="Proteomes" id="UP001595975"/>
    </source>
</evidence>